<dbReference type="AlphaFoldDB" id="F6RPK9"/>
<reference evidence="2" key="2">
    <citation type="journal article" date="2008" name="Genome Biol.">
        <title>Improved genome assembly and evidence-based global gene model set for the chordate Ciona intestinalis: new insight into intron and operon populations.</title>
        <authorList>
            <person name="Satou Y."/>
            <person name="Mineta K."/>
            <person name="Ogasawara M."/>
            <person name="Sasakura Y."/>
            <person name="Shoguchi E."/>
            <person name="Ueno K."/>
            <person name="Yamada L."/>
            <person name="Matsumoto J."/>
            <person name="Wasserscheid J."/>
            <person name="Dewar K."/>
            <person name="Wiley G.B."/>
            <person name="Macmil S.L."/>
            <person name="Roe B.A."/>
            <person name="Zeller R.W."/>
            <person name="Hastings K.E."/>
            <person name="Lemaire P."/>
            <person name="Lindquist E."/>
            <person name="Endo T."/>
            <person name="Hotta K."/>
            <person name="Inaba K."/>
        </authorList>
    </citation>
    <scope>NUCLEOTIDE SEQUENCE [LARGE SCALE GENOMIC DNA]</scope>
    <source>
        <strain evidence="2">wild type</strain>
    </source>
</reference>
<dbReference type="EMBL" id="EAAA01000565">
    <property type="status" value="NOT_ANNOTATED_CDS"/>
    <property type="molecule type" value="Genomic_DNA"/>
</dbReference>
<reference evidence="2" key="4">
    <citation type="submission" date="2025-09" db="UniProtKB">
        <authorList>
            <consortium name="Ensembl"/>
        </authorList>
    </citation>
    <scope>IDENTIFICATION</scope>
</reference>
<evidence type="ECO:0000313" key="3">
    <source>
        <dbReference type="Proteomes" id="UP000008144"/>
    </source>
</evidence>
<dbReference type="Ensembl" id="ENSCINT00000025662.2">
    <property type="protein sequence ID" value="ENSCINP00000025416.2"/>
    <property type="gene ID" value="ENSCING00000013960.2"/>
</dbReference>
<name>F6RPK9_CIOIN</name>
<keyword evidence="1" id="KW-0812">Transmembrane</keyword>
<gene>
    <name evidence="2" type="primary">LOC100184570</name>
</gene>
<keyword evidence="3" id="KW-1185">Reference proteome</keyword>
<protein>
    <submittedName>
        <fullName evidence="2">Uncharacterized LOC100184570</fullName>
    </submittedName>
</protein>
<keyword evidence="1" id="KW-0472">Membrane</keyword>
<dbReference type="InParanoid" id="F6RPK9"/>
<evidence type="ECO:0000256" key="1">
    <source>
        <dbReference type="SAM" id="Phobius"/>
    </source>
</evidence>
<reference evidence="2" key="3">
    <citation type="submission" date="2025-08" db="UniProtKB">
        <authorList>
            <consortium name="Ensembl"/>
        </authorList>
    </citation>
    <scope>IDENTIFICATION</scope>
</reference>
<dbReference type="GeneTree" id="ENSGT00390000002585"/>
<reference evidence="3" key="1">
    <citation type="journal article" date="2002" name="Science">
        <title>The draft genome of Ciona intestinalis: insights into chordate and vertebrate origins.</title>
        <authorList>
            <person name="Dehal P."/>
            <person name="Satou Y."/>
            <person name="Campbell R.K."/>
            <person name="Chapman J."/>
            <person name="Degnan B."/>
            <person name="De Tomaso A."/>
            <person name="Davidson B."/>
            <person name="Di Gregorio A."/>
            <person name="Gelpke M."/>
            <person name="Goodstein D.M."/>
            <person name="Harafuji N."/>
            <person name="Hastings K.E."/>
            <person name="Ho I."/>
            <person name="Hotta K."/>
            <person name="Huang W."/>
            <person name="Kawashima T."/>
            <person name="Lemaire P."/>
            <person name="Martinez D."/>
            <person name="Meinertzhagen I.A."/>
            <person name="Necula S."/>
            <person name="Nonaka M."/>
            <person name="Putnam N."/>
            <person name="Rash S."/>
            <person name="Saiga H."/>
            <person name="Satake M."/>
            <person name="Terry A."/>
            <person name="Yamada L."/>
            <person name="Wang H.G."/>
            <person name="Awazu S."/>
            <person name="Azumi K."/>
            <person name="Boore J."/>
            <person name="Branno M."/>
            <person name="Chin-Bow S."/>
            <person name="DeSantis R."/>
            <person name="Doyle S."/>
            <person name="Francino P."/>
            <person name="Keys D.N."/>
            <person name="Haga S."/>
            <person name="Hayashi H."/>
            <person name="Hino K."/>
            <person name="Imai K.S."/>
            <person name="Inaba K."/>
            <person name="Kano S."/>
            <person name="Kobayashi K."/>
            <person name="Kobayashi M."/>
            <person name="Lee B.I."/>
            <person name="Makabe K.W."/>
            <person name="Manohar C."/>
            <person name="Matassi G."/>
            <person name="Medina M."/>
            <person name="Mochizuki Y."/>
            <person name="Mount S."/>
            <person name="Morishita T."/>
            <person name="Miura S."/>
            <person name="Nakayama A."/>
            <person name="Nishizaka S."/>
            <person name="Nomoto H."/>
            <person name="Ohta F."/>
            <person name="Oishi K."/>
            <person name="Rigoutsos I."/>
            <person name="Sano M."/>
            <person name="Sasaki A."/>
            <person name="Sasakura Y."/>
            <person name="Shoguchi E."/>
            <person name="Shin-i T."/>
            <person name="Spagnuolo A."/>
            <person name="Stainier D."/>
            <person name="Suzuki M.M."/>
            <person name="Tassy O."/>
            <person name="Takatori N."/>
            <person name="Tokuoka M."/>
            <person name="Yagi K."/>
            <person name="Yoshizaki F."/>
            <person name="Wada S."/>
            <person name="Zhang C."/>
            <person name="Hyatt P.D."/>
            <person name="Larimer F."/>
            <person name="Detter C."/>
            <person name="Doggett N."/>
            <person name="Glavina T."/>
            <person name="Hawkins T."/>
            <person name="Richardson P."/>
            <person name="Lucas S."/>
            <person name="Kohara Y."/>
            <person name="Levine M."/>
            <person name="Satoh N."/>
            <person name="Rokhsar D.S."/>
        </authorList>
    </citation>
    <scope>NUCLEOTIDE SEQUENCE [LARGE SCALE GENOMIC DNA]</scope>
</reference>
<dbReference type="GeneID" id="100184570"/>
<proteinExistence type="predicted"/>
<dbReference type="HOGENOM" id="CLU_1916337_0_0_1"/>
<organism evidence="2 3">
    <name type="scientific">Ciona intestinalis</name>
    <name type="common">Transparent sea squirt</name>
    <name type="synonym">Ascidia intestinalis</name>
    <dbReference type="NCBI Taxonomy" id="7719"/>
    <lineage>
        <taxon>Eukaryota</taxon>
        <taxon>Metazoa</taxon>
        <taxon>Chordata</taxon>
        <taxon>Tunicata</taxon>
        <taxon>Ascidiacea</taxon>
        <taxon>Phlebobranchia</taxon>
        <taxon>Cionidae</taxon>
        <taxon>Ciona</taxon>
    </lineage>
</organism>
<sequence>MTGMQRSSTTLNKLWLPVGIVVFVGLTFGLLYGMDLISGRGSRKFTYKQYLEQSLTCADQFSIRLLKQTNFFVDQMMPMQKFCREWEIYVTCRQRVASYTELTSYIWNNGTLVQAMCSGNITDQEPMDAGMLNFISVP</sequence>
<accession>F6RPK9</accession>
<feature type="transmembrane region" description="Helical" evidence="1">
    <location>
        <begin position="14"/>
        <end position="34"/>
    </location>
</feature>
<dbReference type="OMA" id="ELTSYIW"/>
<keyword evidence="1" id="KW-1133">Transmembrane helix</keyword>
<accession>A0A1W2WNV1</accession>
<dbReference type="KEGG" id="cin:100184570"/>
<evidence type="ECO:0000313" key="2">
    <source>
        <dbReference type="Ensembl" id="ENSCINP00000025416.2"/>
    </source>
</evidence>
<dbReference type="Proteomes" id="UP000008144">
    <property type="component" value="Chromosome 10"/>
</dbReference>
<dbReference type="RefSeq" id="XP_002131084.1">
    <property type="nucleotide sequence ID" value="XM_002131048.5"/>
</dbReference>